<organism evidence="3">
    <name type="scientific">Acromyrmex echinatior</name>
    <name type="common">Panamanian leafcutter ant</name>
    <name type="synonym">Acromyrmex octospinosus echinatior</name>
    <dbReference type="NCBI Taxonomy" id="103372"/>
    <lineage>
        <taxon>Eukaryota</taxon>
        <taxon>Metazoa</taxon>
        <taxon>Ecdysozoa</taxon>
        <taxon>Arthropoda</taxon>
        <taxon>Hexapoda</taxon>
        <taxon>Insecta</taxon>
        <taxon>Pterygota</taxon>
        <taxon>Neoptera</taxon>
        <taxon>Endopterygota</taxon>
        <taxon>Hymenoptera</taxon>
        <taxon>Apocrita</taxon>
        <taxon>Aculeata</taxon>
        <taxon>Formicoidea</taxon>
        <taxon>Formicidae</taxon>
        <taxon>Myrmicinae</taxon>
        <taxon>Acromyrmex</taxon>
    </lineage>
</organism>
<dbReference type="eggNOG" id="KOG1426">
    <property type="taxonomic scope" value="Eukaryota"/>
</dbReference>
<sequence>MFLNLRSWSSLKPKFISEIHMVMLFGKLGKSALIVTKDKKVYDLMNDNLHALKSREKSSAMLYLKEIKDLCRKDIKTFAYGRGSHMLALTNGGEMYAWKSNNSEQAGNSTYRLPITPKLILSNVGCISCGDNFNIAVTRNGKVYDSDNNDINAFEKISELFDLANAYCKDNLKKQYIYRIKQEITVSNVYFYNFAVKYETEVVKRVERIRFAVIHMRVVVKTKNFAKLEDEKLINRFINEASKAGCFKN</sequence>
<feature type="repeat" description="RCC1" evidence="1">
    <location>
        <begin position="93"/>
        <end position="140"/>
    </location>
</feature>
<gene>
    <name evidence="2" type="ORF">G5I_11030</name>
</gene>
<dbReference type="AlphaFoldDB" id="F4WYH7"/>
<keyword evidence="3" id="KW-1185">Reference proteome</keyword>
<reference evidence="2" key="1">
    <citation type="submission" date="2011-02" db="EMBL/GenBank/DDBJ databases">
        <title>The genome of the leaf-cutting ant Acromyrmex echinatior suggests key adaptations to social evolution and fungus farming.</title>
        <authorList>
            <person name="Nygaard S."/>
            <person name="Zhang G."/>
        </authorList>
    </citation>
    <scope>NUCLEOTIDE SEQUENCE</scope>
</reference>
<proteinExistence type="predicted"/>
<dbReference type="SUPFAM" id="SSF50985">
    <property type="entry name" value="RCC1/BLIP-II"/>
    <property type="match status" value="1"/>
</dbReference>
<dbReference type="OrthoDB" id="10256179at2759"/>
<accession>F4WYH7</accession>
<evidence type="ECO:0000256" key="1">
    <source>
        <dbReference type="PROSITE-ProRule" id="PRU00235"/>
    </source>
</evidence>
<dbReference type="Gene3D" id="2.130.10.30">
    <property type="entry name" value="Regulator of chromosome condensation 1/beta-lactamase-inhibitor protein II"/>
    <property type="match status" value="1"/>
</dbReference>
<evidence type="ECO:0000313" key="3">
    <source>
        <dbReference type="Proteomes" id="UP000007755"/>
    </source>
</evidence>
<dbReference type="STRING" id="103372.F4WYH7"/>
<dbReference type="PROSITE" id="PS50012">
    <property type="entry name" value="RCC1_3"/>
    <property type="match status" value="1"/>
</dbReference>
<name>F4WYH7_ACREC</name>
<protein>
    <submittedName>
        <fullName evidence="2">RCC1 and BTB domain-containing protein 1</fullName>
    </submittedName>
</protein>
<dbReference type="InterPro" id="IPR009091">
    <property type="entry name" value="RCC1/BLIP-II"/>
</dbReference>
<dbReference type="InterPro" id="IPR000408">
    <property type="entry name" value="Reg_chr_condens"/>
</dbReference>
<evidence type="ECO:0000313" key="2">
    <source>
        <dbReference type="EMBL" id="EGI60746.1"/>
    </source>
</evidence>
<dbReference type="Proteomes" id="UP000007755">
    <property type="component" value="Unassembled WGS sequence"/>
</dbReference>
<dbReference type="InParanoid" id="F4WYH7"/>
<dbReference type="EMBL" id="GL888445">
    <property type="protein sequence ID" value="EGI60746.1"/>
    <property type="molecule type" value="Genomic_DNA"/>
</dbReference>